<dbReference type="Gene3D" id="1.10.1610.10">
    <property type="match status" value="1"/>
</dbReference>
<comment type="pathway">
    <text evidence="1 10">Nucleoside biosynthesis; alpha-ribazole biosynthesis; alpha-ribazole from 5,6-dimethylbenzimidazole: step 1/2.</text>
</comment>
<organism evidence="11 12">
    <name type="scientific">Oceanispirochaeta crateris</name>
    <dbReference type="NCBI Taxonomy" id="2518645"/>
    <lineage>
        <taxon>Bacteria</taxon>
        <taxon>Pseudomonadati</taxon>
        <taxon>Spirochaetota</taxon>
        <taxon>Spirochaetia</taxon>
        <taxon>Spirochaetales</taxon>
        <taxon>Spirochaetaceae</taxon>
        <taxon>Oceanispirochaeta</taxon>
    </lineage>
</organism>
<feature type="active site" description="Proton acceptor" evidence="10">
    <location>
        <position position="319"/>
    </location>
</feature>
<dbReference type="OrthoDB" id="9781491at2"/>
<dbReference type="InterPro" id="IPR023195">
    <property type="entry name" value="Nict_dMeBzImd_PRibTrfase_N"/>
</dbReference>
<keyword evidence="6 10" id="KW-0328">Glycosyltransferase</keyword>
<evidence type="ECO:0000256" key="1">
    <source>
        <dbReference type="ARBA" id="ARBA00005049"/>
    </source>
</evidence>
<evidence type="ECO:0000313" key="11">
    <source>
        <dbReference type="EMBL" id="QEN07516.1"/>
    </source>
</evidence>
<dbReference type="InterPro" id="IPR036087">
    <property type="entry name" value="Nict_dMeBzImd_PRibTrfase_sf"/>
</dbReference>
<evidence type="ECO:0000256" key="7">
    <source>
        <dbReference type="ARBA" id="ARBA00022679"/>
    </source>
</evidence>
<dbReference type="GO" id="GO:0008939">
    <property type="term" value="F:nicotinate-nucleotide-dimethylbenzimidazole phosphoribosyltransferase activity"/>
    <property type="evidence" value="ECO:0007669"/>
    <property type="project" value="UniProtKB-UniRule"/>
</dbReference>
<comment type="similarity">
    <text evidence="2 10">Belongs to the CobT family.</text>
</comment>
<dbReference type="Proteomes" id="UP000324209">
    <property type="component" value="Chromosome"/>
</dbReference>
<reference evidence="11 12" key="1">
    <citation type="submission" date="2019-02" db="EMBL/GenBank/DDBJ databases">
        <title>Complete Genome Sequence and Methylome Analysis of free living Spirochaetas.</title>
        <authorList>
            <person name="Fomenkov A."/>
            <person name="Dubinina G."/>
            <person name="Leshcheva N."/>
            <person name="Mikheeva N."/>
            <person name="Grabovich M."/>
            <person name="Vincze T."/>
            <person name="Roberts R.J."/>
        </authorList>
    </citation>
    <scope>NUCLEOTIDE SEQUENCE [LARGE SCALE GENOMIC DNA]</scope>
    <source>
        <strain evidence="11 12">K2</strain>
    </source>
</reference>
<dbReference type="EMBL" id="CP036150">
    <property type="protein sequence ID" value="QEN07516.1"/>
    <property type="molecule type" value="Genomic_DNA"/>
</dbReference>
<dbReference type="PANTHER" id="PTHR43463:SF1">
    <property type="entry name" value="NICOTINATE-NUCLEOTIDE--DIMETHYLBENZIMIDAZOLE PHOSPHORIBOSYLTRANSFERASE"/>
    <property type="match status" value="1"/>
</dbReference>
<comment type="function">
    <text evidence="10">Catalyzes the synthesis of alpha-ribazole-5'-phosphate from nicotinate mononucleotide (NAMN) and 5,6-dimethylbenzimidazole (DMB).</text>
</comment>
<dbReference type="PANTHER" id="PTHR43463">
    <property type="entry name" value="NICOTINATE-NUCLEOTIDE--DIMETHYLBENZIMIDAZOLE PHOSPHORIBOSYLTRANSFERASE"/>
    <property type="match status" value="1"/>
</dbReference>
<gene>
    <name evidence="10 11" type="primary">cobT</name>
    <name evidence="11" type="ORF">EXM22_05750</name>
</gene>
<evidence type="ECO:0000256" key="6">
    <source>
        <dbReference type="ARBA" id="ARBA00022676"/>
    </source>
</evidence>
<accession>A0A5C1QLU4</accession>
<dbReference type="GO" id="GO:0009236">
    <property type="term" value="P:cobalamin biosynthetic process"/>
    <property type="evidence" value="ECO:0007669"/>
    <property type="project" value="UniProtKB-UniRule"/>
</dbReference>
<sequence length="353" mass="37672">MNREVIQTLLEKIQTLDLDSMNSISARWDSLTKPPESLGTLERLVSQLGGIQRTSHPQIGKRTVLCFAADHGVVAEGVSPSKQIVTAEMVRNFLNGGAAISVLASCTNTALKVIDAGMVHHIEHPLIIQRSIACGTANMRVERAMTEEQVYQAIELGYLTAVEEIDNSCELLITGEMGVGNTTSASAIYAALTGMNAESVTGNGAGLPEHLVKHKARVIQDALFLHKPNSDDPIDVLSAVGGFELAAMCGVMLAGAVYGCPVLVDGFISGASAVLAMKLNPLIKEYLIFSHHSGESGFAEIRQQFGFVPLVDLNMRLGEGTGAVMILPLIDNALSCYYKMATFEEAGVTEVEL</sequence>
<evidence type="ECO:0000256" key="4">
    <source>
        <dbReference type="ARBA" id="ARBA00015486"/>
    </source>
</evidence>
<keyword evidence="12" id="KW-1185">Reference proteome</keyword>
<dbReference type="RefSeq" id="WP_149485596.1">
    <property type="nucleotide sequence ID" value="NZ_CP036150.1"/>
</dbReference>
<dbReference type="InterPro" id="IPR003200">
    <property type="entry name" value="Nict_dMeBzImd_PRibTrfase"/>
</dbReference>
<dbReference type="FunFam" id="3.40.50.10210:FF:000001">
    <property type="entry name" value="Nicotinate-nucleotide--dimethylbenzimidazole phosphoribosyltransferase"/>
    <property type="match status" value="1"/>
</dbReference>
<dbReference type="AlphaFoldDB" id="A0A5C1QLU4"/>
<dbReference type="KEGG" id="ock:EXM22_05750"/>
<dbReference type="NCBIfam" id="NF000996">
    <property type="entry name" value="PRK00105.1"/>
    <property type="match status" value="1"/>
</dbReference>
<dbReference type="CDD" id="cd02439">
    <property type="entry name" value="DMB-PRT_CobT"/>
    <property type="match status" value="1"/>
</dbReference>
<dbReference type="Pfam" id="PF02277">
    <property type="entry name" value="DBI_PRT"/>
    <property type="match status" value="1"/>
</dbReference>
<evidence type="ECO:0000256" key="8">
    <source>
        <dbReference type="ARBA" id="ARBA00030686"/>
    </source>
</evidence>
<evidence type="ECO:0000256" key="5">
    <source>
        <dbReference type="ARBA" id="ARBA00022573"/>
    </source>
</evidence>
<keyword evidence="5 10" id="KW-0169">Cobalamin biosynthesis</keyword>
<evidence type="ECO:0000256" key="9">
    <source>
        <dbReference type="ARBA" id="ARBA00047340"/>
    </source>
</evidence>
<evidence type="ECO:0000256" key="2">
    <source>
        <dbReference type="ARBA" id="ARBA00007110"/>
    </source>
</evidence>
<dbReference type="EC" id="2.4.2.21" evidence="3 10"/>
<dbReference type="SUPFAM" id="SSF52733">
    <property type="entry name" value="Nicotinate mononucleotide:5,6-dimethylbenzimidazole phosphoribosyltransferase (CobT)"/>
    <property type="match status" value="1"/>
</dbReference>
<comment type="catalytic activity">
    <reaction evidence="9 10">
        <text>5,6-dimethylbenzimidazole + nicotinate beta-D-ribonucleotide = alpha-ribazole 5'-phosphate + nicotinate + H(+)</text>
        <dbReference type="Rhea" id="RHEA:11196"/>
        <dbReference type="ChEBI" id="CHEBI:15378"/>
        <dbReference type="ChEBI" id="CHEBI:15890"/>
        <dbReference type="ChEBI" id="CHEBI:32544"/>
        <dbReference type="ChEBI" id="CHEBI:57502"/>
        <dbReference type="ChEBI" id="CHEBI:57918"/>
        <dbReference type="EC" id="2.4.2.21"/>
    </reaction>
</comment>
<dbReference type="InterPro" id="IPR017846">
    <property type="entry name" value="Nict_dMeBzImd_PRibTrfase_bact"/>
</dbReference>
<keyword evidence="7 10" id="KW-0808">Transferase</keyword>
<dbReference type="Gene3D" id="3.40.50.10210">
    <property type="match status" value="1"/>
</dbReference>
<evidence type="ECO:0000256" key="3">
    <source>
        <dbReference type="ARBA" id="ARBA00011991"/>
    </source>
</evidence>
<dbReference type="NCBIfam" id="TIGR03160">
    <property type="entry name" value="cobT_DBIPRT"/>
    <property type="match status" value="1"/>
</dbReference>
<name>A0A5C1QLU4_9SPIO</name>
<protein>
    <recommendedName>
        <fullName evidence="4 10">Nicotinate-nucleotide--dimethylbenzimidazole phosphoribosyltransferase</fullName>
        <shortName evidence="10">NN:DBI PRT</shortName>
        <ecNumber evidence="3 10">2.4.2.21</ecNumber>
    </recommendedName>
    <alternativeName>
        <fullName evidence="8 10">N(1)-alpha-phosphoribosyltransferase</fullName>
    </alternativeName>
</protein>
<dbReference type="UniPathway" id="UPA00061">
    <property type="reaction ID" value="UER00516"/>
</dbReference>
<dbReference type="HAMAP" id="MF_00230">
    <property type="entry name" value="CobT"/>
    <property type="match status" value="1"/>
</dbReference>
<evidence type="ECO:0000256" key="10">
    <source>
        <dbReference type="HAMAP-Rule" id="MF_00230"/>
    </source>
</evidence>
<evidence type="ECO:0000313" key="12">
    <source>
        <dbReference type="Proteomes" id="UP000324209"/>
    </source>
</evidence>
<proteinExistence type="inferred from homology"/>